<evidence type="ECO:0000256" key="5">
    <source>
        <dbReference type="ARBA" id="ARBA00023242"/>
    </source>
</evidence>
<dbReference type="GO" id="GO:0005640">
    <property type="term" value="C:nuclear outer membrane"/>
    <property type="evidence" value="ECO:0007669"/>
    <property type="project" value="UniProtKB-SubCell"/>
</dbReference>
<dbReference type="Proteomes" id="UP000659654">
    <property type="component" value="Unassembled WGS sequence"/>
</dbReference>
<evidence type="ECO:0000256" key="2">
    <source>
        <dbReference type="ARBA" id="ARBA00022692"/>
    </source>
</evidence>
<comment type="subcellular location">
    <subcellularLocation>
        <location evidence="6">Nucleus outer membrane</location>
        <topology evidence="6">Single-pass membrane protein</topology>
    </subcellularLocation>
</comment>
<gene>
    <name evidence="7" type="ORF">BXYJ_LOCUS6255</name>
</gene>
<protein>
    <submittedName>
        <fullName evidence="7">(pine wood nematode) hypothetical protein</fullName>
    </submittedName>
</protein>
<keyword evidence="3" id="KW-1133">Transmembrane helix</keyword>
<evidence type="ECO:0000256" key="3">
    <source>
        <dbReference type="ARBA" id="ARBA00022989"/>
    </source>
</evidence>
<keyword evidence="2" id="KW-0812">Transmembrane</keyword>
<keyword evidence="4" id="KW-0472">Membrane</keyword>
<dbReference type="AlphaFoldDB" id="A0A1I7RZ55"/>
<dbReference type="InterPro" id="IPR029058">
    <property type="entry name" value="AB_hydrolase_fold"/>
</dbReference>
<sequence>MGKDPLVLILGWGGCHIKQLGKYVQLYNKLGFESIAKIPPAFDSNFWIQLSEADRFYHREFRPIVHEDRPLIVHTFSVNGSGQFANIWDNLSREQDGNIIKKRVKGWIADSGPANSGRLGQFFRAHLNEIPRSKRNPLTLTYAVIRRLPFIASAYPKFKVQTAINKENMKHMVPYNHLLSFPDLPQHQLYLYSKADFVCYHREIAAFKDDQLEKGKTVKWKCWNDSEHVNHFGRHPMEYAELIAQHLESTLNIEIARKHQ</sequence>
<evidence type="ECO:0000256" key="1">
    <source>
        <dbReference type="ARBA" id="ARBA00007387"/>
    </source>
</evidence>
<dbReference type="WBParaSite" id="BXY_0602300.1">
    <property type="protein sequence ID" value="BXY_0602300.1"/>
    <property type="gene ID" value="BXY_0602300"/>
</dbReference>
<dbReference type="PROSITE" id="PS51257">
    <property type="entry name" value="PROKAR_LIPOPROTEIN"/>
    <property type="match status" value="1"/>
</dbReference>
<dbReference type="Proteomes" id="UP000095284">
    <property type="component" value="Unplaced"/>
</dbReference>
<name>A0A1I7RZ55_BURXY</name>
<keyword evidence="5" id="KW-0539">Nucleus</keyword>
<proteinExistence type="inferred from homology"/>
<dbReference type="Proteomes" id="UP000582659">
    <property type="component" value="Unassembled WGS sequence"/>
</dbReference>
<keyword evidence="9" id="KW-1185">Reference proteome</keyword>
<evidence type="ECO:0000313" key="9">
    <source>
        <dbReference type="Proteomes" id="UP000659654"/>
    </source>
</evidence>
<dbReference type="OrthoDB" id="77878at2759"/>
<evidence type="ECO:0000256" key="4">
    <source>
        <dbReference type="ARBA" id="ARBA00023136"/>
    </source>
</evidence>
<evidence type="ECO:0000313" key="8">
    <source>
        <dbReference type="Proteomes" id="UP000095284"/>
    </source>
</evidence>
<evidence type="ECO:0000313" key="7">
    <source>
        <dbReference type="EMBL" id="CAD5220591.1"/>
    </source>
</evidence>
<organism evidence="8 10">
    <name type="scientific">Bursaphelenchus xylophilus</name>
    <name type="common">Pinewood nematode worm</name>
    <name type="synonym">Aphelenchoides xylophilus</name>
    <dbReference type="NCBI Taxonomy" id="6326"/>
    <lineage>
        <taxon>Eukaryota</taxon>
        <taxon>Metazoa</taxon>
        <taxon>Ecdysozoa</taxon>
        <taxon>Nematoda</taxon>
        <taxon>Chromadorea</taxon>
        <taxon>Rhabditida</taxon>
        <taxon>Tylenchina</taxon>
        <taxon>Tylenchomorpha</taxon>
        <taxon>Aphelenchoidea</taxon>
        <taxon>Aphelenchoididae</taxon>
        <taxon>Bursaphelenchus</taxon>
    </lineage>
</organism>
<dbReference type="EMBL" id="CAJFDI010000003">
    <property type="protein sequence ID" value="CAD5220591.1"/>
    <property type="molecule type" value="Genomic_DNA"/>
</dbReference>
<dbReference type="PANTHER" id="PTHR12265">
    <property type="entry name" value="TRANSMEMBRANE PROTEIN 53"/>
    <property type="match status" value="1"/>
</dbReference>
<evidence type="ECO:0000313" key="10">
    <source>
        <dbReference type="WBParaSite" id="BXY_0602300.1"/>
    </source>
</evidence>
<reference evidence="7" key="2">
    <citation type="submission" date="2020-09" db="EMBL/GenBank/DDBJ databases">
        <authorList>
            <person name="Kikuchi T."/>
        </authorList>
    </citation>
    <scope>NUCLEOTIDE SEQUENCE</scope>
    <source>
        <strain evidence="7">Ka4C1</strain>
    </source>
</reference>
<dbReference type="SUPFAM" id="SSF53474">
    <property type="entry name" value="alpha/beta-Hydrolases"/>
    <property type="match status" value="1"/>
</dbReference>
<dbReference type="Pfam" id="PF05705">
    <property type="entry name" value="DUF829"/>
    <property type="match status" value="1"/>
</dbReference>
<evidence type="ECO:0000256" key="6">
    <source>
        <dbReference type="ARBA" id="ARBA00034303"/>
    </source>
</evidence>
<dbReference type="eggNOG" id="KOG2521">
    <property type="taxonomic scope" value="Eukaryota"/>
</dbReference>
<reference evidence="10" key="1">
    <citation type="submission" date="2016-11" db="UniProtKB">
        <authorList>
            <consortium name="WormBaseParasite"/>
        </authorList>
    </citation>
    <scope>IDENTIFICATION</scope>
</reference>
<accession>A0A1I7RZ55</accession>
<dbReference type="InterPro" id="IPR008547">
    <property type="entry name" value="DUF829_TMEM53"/>
</dbReference>
<dbReference type="PANTHER" id="PTHR12265:SF30">
    <property type="entry name" value="TRANSMEMBRANE PROTEIN 53"/>
    <property type="match status" value="1"/>
</dbReference>
<comment type="similarity">
    <text evidence="1">Belongs to the TMEM53 family.</text>
</comment>
<dbReference type="EMBL" id="CAJFCV020000003">
    <property type="protein sequence ID" value="CAG9106836.1"/>
    <property type="molecule type" value="Genomic_DNA"/>
</dbReference>